<keyword evidence="3" id="KW-1185">Reference proteome</keyword>
<protein>
    <submittedName>
        <fullName evidence="2">Transposase</fullName>
    </submittedName>
</protein>
<dbReference type="Proteomes" id="UP001060261">
    <property type="component" value="Chromosome"/>
</dbReference>
<dbReference type="PANTHER" id="PTHR35604">
    <property type="entry name" value="TRANSPOSASE INSH FOR INSERTION SEQUENCE ELEMENT IS5A-RELATED"/>
    <property type="match status" value="1"/>
</dbReference>
<evidence type="ECO:0000313" key="2">
    <source>
        <dbReference type="EMBL" id="UWX63030.1"/>
    </source>
</evidence>
<dbReference type="PANTHER" id="PTHR35604:SF2">
    <property type="entry name" value="TRANSPOSASE INSH FOR INSERTION SEQUENCE ELEMENT IS5A-RELATED"/>
    <property type="match status" value="1"/>
</dbReference>
<evidence type="ECO:0000259" key="1">
    <source>
        <dbReference type="Pfam" id="PF05598"/>
    </source>
</evidence>
<gene>
    <name evidence="2" type="ORF">N0D28_09670</name>
</gene>
<dbReference type="RefSeq" id="WP_260559323.1">
    <property type="nucleotide sequence ID" value="NZ_BAABEC010000188.1"/>
</dbReference>
<dbReference type="InterPro" id="IPR008490">
    <property type="entry name" value="Transposase_InsH_N"/>
</dbReference>
<name>A0ABY5YD87_9DEIO</name>
<accession>A0ABY5YD87</accession>
<dbReference type="Pfam" id="PF05598">
    <property type="entry name" value="DUF772"/>
    <property type="match status" value="1"/>
</dbReference>
<sequence length="331" mass="37535">MLRPMPAPEIPAETARIARMAYPKGHMFMRLRDEVGMLLVDEDFAQLYSTRGQPGLSPWRLALVTLMQFVENLSDRQAADAVRGHLAWKYALSLELGDPGFDSTVMSEFRARFLQQDTLLLLLDRFLERCQDLGLLRRHGKQRTDSTHVLAAIRVMNRLELVTETLRAALNALTEIAPAWLHQVSDPIWYDRYAHRAENYRLPKSETAKQTYAACVGQDGQTLLGLLKQSEAPQGALQLPEIVVLQRCWASQFVEAEGRLRFKERKELSPSVEAVESPYDPEARFGTKRGKGWIGYKVHLTETCEDDLPRLLTYVTTTLGNMNDAPIGLII</sequence>
<dbReference type="EMBL" id="CP104213">
    <property type="protein sequence ID" value="UWX63030.1"/>
    <property type="molecule type" value="Genomic_DNA"/>
</dbReference>
<feature type="domain" description="Transposase InsH N-terminal" evidence="1">
    <location>
        <begin position="23"/>
        <end position="112"/>
    </location>
</feature>
<proteinExistence type="predicted"/>
<evidence type="ECO:0000313" key="3">
    <source>
        <dbReference type="Proteomes" id="UP001060261"/>
    </source>
</evidence>
<reference evidence="2" key="1">
    <citation type="submission" date="2022-09" db="EMBL/GenBank/DDBJ databases">
        <title>genome sequence of Deinococcus rubellus.</title>
        <authorList>
            <person name="Srinivasan S."/>
        </authorList>
    </citation>
    <scope>NUCLEOTIDE SEQUENCE</scope>
    <source>
        <strain evidence="2">Ant6</strain>
    </source>
</reference>
<organism evidence="2 3">
    <name type="scientific">Deinococcus rubellus</name>
    <dbReference type="NCBI Taxonomy" id="1889240"/>
    <lineage>
        <taxon>Bacteria</taxon>
        <taxon>Thermotogati</taxon>
        <taxon>Deinococcota</taxon>
        <taxon>Deinococci</taxon>
        <taxon>Deinococcales</taxon>
        <taxon>Deinococcaceae</taxon>
        <taxon>Deinococcus</taxon>
    </lineage>
</organism>